<keyword evidence="1" id="KW-0472">Membrane</keyword>
<name>A0A3M9NQN9_9BACT</name>
<keyword evidence="1" id="KW-0812">Transmembrane</keyword>
<proteinExistence type="predicted"/>
<keyword evidence="3" id="KW-1185">Reference proteome</keyword>
<dbReference type="Proteomes" id="UP000267223">
    <property type="component" value="Unassembled WGS sequence"/>
</dbReference>
<evidence type="ECO:0000256" key="1">
    <source>
        <dbReference type="SAM" id="Phobius"/>
    </source>
</evidence>
<dbReference type="RefSeq" id="WP_123119023.1">
    <property type="nucleotide sequence ID" value="NZ_RJJR01000001.1"/>
</dbReference>
<dbReference type="EMBL" id="RJJR01000001">
    <property type="protein sequence ID" value="RNI40132.1"/>
    <property type="molecule type" value="Genomic_DNA"/>
</dbReference>
<feature type="transmembrane region" description="Helical" evidence="1">
    <location>
        <begin position="7"/>
        <end position="26"/>
    </location>
</feature>
<protein>
    <recommendedName>
        <fullName evidence="4">DUF748 domain-containing protein</fullName>
    </recommendedName>
</protein>
<organism evidence="2 3">
    <name type="scientific">Hanamia caeni</name>
    <dbReference type="NCBI Taxonomy" id="2294116"/>
    <lineage>
        <taxon>Bacteria</taxon>
        <taxon>Pseudomonadati</taxon>
        <taxon>Bacteroidota</taxon>
        <taxon>Chitinophagia</taxon>
        <taxon>Chitinophagales</taxon>
        <taxon>Chitinophagaceae</taxon>
        <taxon>Hanamia</taxon>
    </lineage>
</organism>
<evidence type="ECO:0000313" key="2">
    <source>
        <dbReference type="EMBL" id="RNI40132.1"/>
    </source>
</evidence>
<evidence type="ECO:0000313" key="3">
    <source>
        <dbReference type="Proteomes" id="UP000267223"/>
    </source>
</evidence>
<accession>A0A3M9NQN9</accession>
<evidence type="ECO:0008006" key="4">
    <source>
        <dbReference type="Google" id="ProtNLM"/>
    </source>
</evidence>
<sequence length="716" mass="81184">MRRFSKKIIYIISAIIILVVAAWFVWQHFKYKVANNALATTVKEETDSLYSIKYDSLSFDAVAGHATMKNVRIIPDTQRIKNMDVENMPDIMLDITIKSLLVTGVKTAKALQGNKIEGDSVVIDNPEITLYSLKPLQKKTIFQNEAREFYQQILGKLDVIKVGFVFVNNVHVKGIDFFKKENNFELINGKFLLEDVLIDSSHNNDTNRVLFCKQAAFTIDSFFSFNHDRRELAVKQVQFLGKQKKLLFKRIEVNRFANDTSRPVSLLDAGDLMLTGVNTNEIVKNKNLWVDTIVCREINIYELPVENLKTTAPGGKKNSLDSTGFTNVYSVSLKHLHFPKVTFIPFAKSKFSIGNIAIKLNDVNADKIVQFQNHPMNFTKEAEVDVDKFSLESKDKSYRFNFDGISINSLQQALRIRSFKIVPFTSEQKFADAFRFQKDRYDLSLTGLTLKNINMNSLLDKKIEASDFVIENANAKISRDTHKALEHKSKIGNYPSQMLMKLDIPVNIKNMKIKNANVEYRENQKTSDSVGVVQFSKASFDISNITNMPDAIQKNNMLNIAFEANALAAIPMKGNFKFVLGNQNGNFFVNAHVAAFDAKVLNKVSIPMALVKINSGKIHSIDFHFKGNNKKASGSFLMNYENMKVDVLKRDEETKKIKKRGLFSFAANLLVENKNSGNSVEAESDRNIYKSFFNLVWKTIFAGMKKTLGVPQSIGE</sequence>
<dbReference type="OrthoDB" id="814802at2"/>
<gene>
    <name evidence="2" type="ORF">EFY79_02215</name>
</gene>
<dbReference type="AlphaFoldDB" id="A0A3M9NQN9"/>
<comment type="caution">
    <text evidence="2">The sequence shown here is derived from an EMBL/GenBank/DDBJ whole genome shotgun (WGS) entry which is preliminary data.</text>
</comment>
<reference evidence="2 3" key="1">
    <citation type="submission" date="2018-11" db="EMBL/GenBank/DDBJ databases">
        <title>Draft genome sequence of Ferruginibacter sp. BO-59.</title>
        <authorList>
            <person name="Im W.T."/>
        </authorList>
    </citation>
    <scope>NUCLEOTIDE SEQUENCE [LARGE SCALE GENOMIC DNA]</scope>
    <source>
        <strain evidence="2 3">BO-59</strain>
    </source>
</reference>
<keyword evidence="1" id="KW-1133">Transmembrane helix</keyword>